<evidence type="ECO:0000313" key="2">
    <source>
        <dbReference type="EMBL" id="CAK7921788.1"/>
    </source>
</evidence>
<proteinExistence type="predicted"/>
<accession>A0AAV1TI76</accession>
<name>A0AAV1TI76_9STRA</name>
<dbReference type="AlphaFoldDB" id="A0AAV1TI76"/>
<comment type="caution">
    <text evidence="1">The sequence shown here is derived from an EMBL/GenBank/DDBJ whole genome shotgun (WGS) entry which is preliminary data.</text>
</comment>
<dbReference type="EMBL" id="CAKLBY020000058">
    <property type="protein sequence ID" value="CAK7921782.1"/>
    <property type="molecule type" value="Genomic_DNA"/>
</dbReference>
<protein>
    <submittedName>
        <fullName evidence="1">Uncharacterized protein</fullName>
    </submittedName>
</protein>
<gene>
    <name evidence="1" type="ORF">PM001_LOCUS7314</name>
    <name evidence="2" type="ORF">PM001_LOCUS7317</name>
</gene>
<dbReference type="EMBL" id="CAKLBY020000058">
    <property type="protein sequence ID" value="CAK7921788.1"/>
    <property type="molecule type" value="Genomic_DNA"/>
</dbReference>
<organism evidence="1 3">
    <name type="scientific">Peronospora matthiolae</name>
    <dbReference type="NCBI Taxonomy" id="2874970"/>
    <lineage>
        <taxon>Eukaryota</taxon>
        <taxon>Sar</taxon>
        <taxon>Stramenopiles</taxon>
        <taxon>Oomycota</taxon>
        <taxon>Peronosporomycetes</taxon>
        <taxon>Peronosporales</taxon>
        <taxon>Peronosporaceae</taxon>
        <taxon>Peronospora</taxon>
    </lineage>
</organism>
<reference evidence="1" key="1">
    <citation type="submission" date="2024-01" db="EMBL/GenBank/DDBJ databases">
        <authorList>
            <person name="Webb A."/>
        </authorList>
    </citation>
    <scope>NUCLEOTIDE SEQUENCE</scope>
    <source>
        <strain evidence="1">Pm1</strain>
    </source>
</reference>
<sequence>MIRSISKANTAAIIVKVDRLCTLYNDGSYVQMRGGPPYVHSVDVPVTIDSPESGWWMDSVSHRAVIETTLEWEEQPSGTTRAMRKMVSRLGEGKRQLQQRRVAHPAAFSFAFSSGA</sequence>
<evidence type="ECO:0000313" key="1">
    <source>
        <dbReference type="EMBL" id="CAK7921782.1"/>
    </source>
</evidence>
<evidence type="ECO:0000313" key="3">
    <source>
        <dbReference type="Proteomes" id="UP001162060"/>
    </source>
</evidence>
<dbReference type="Proteomes" id="UP001162060">
    <property type="component" value="Unassembled WGS sequence"/>
</dbReference>